<dbReference type="InParanoid" id="A0A5C3NQE9"/>
<evidence type="ECO:0000313" key="2">
    <source>
        <dbReference type="Proteomes" id="UP000308197"/>
    </source>
</evidence>
<dbReference type="Proteomes" id="UP000308197">
    <property type="component" value="Unassembled WGS sequence"/>
</dbReference>
<accession>A0A5C3NQE9</accession>
<reference evidence="1 2" key="1">
    <citation type="journal article" date="2019" name="Nat. Ecol. Evol.">
        <title>Megaphylogeny resolves global patterns of mushroom evolution.</title>
        <authorList>
            <person name="Varga T."/>
            <person name="Krizsan K."/>
            <person name="Foldi C."/>
            <person name="Dima B."/>
            <person name="Sanchez-Garcia M."/>
            <person name="Sanchez-Ramirez S."/>
            <person name="Szollosi G.J."/>
            <person name="Szarkandi J.G."/>
            <person name="Papp V."/>
            <person name="Albert L."/>
            <person name="Andreopoulos W."/>
            <person name="Angelini C."/>
            <person name="Antonin V."/>
            <person name="Barry K.W."/>
            <person name="Bougher N.L."/>
            <person name="Buchanan P."/>
            <person name="Buyck B."/>
            <person name="Bense V."/>
            <person name="Catcheside P."/>
            <person name="Chovatia M."/>
            <person name="Cooper J."/>
            <person name="Damon W."/>
            <person name="Desjardin D."/>
            <person name="Finy P."/>
            <person name="Geml J."/>
            <person name="Haridas S."/>
            <person name="Hughes K."/>
            <person name="Justo A."/>
            <person name="Karasinski D."/>
            <person name="Kautmanova I."/>
            <person name="Kiss B."/>
            <person name="Kocsube S."/>
            <person name="Kotiranta H."/>
            <person name="LaButti K.M."/>
            <person name="Lechner B.E."/>
            <person name="Liimatainen K."/>
            <person name="Lipzen A."/>
            <person name="Lukacs Z."/>
            <person name="Mihaltcheva S."/>
            <person name="Morgado L.N."/>
            <person name="Niskanen T."/>
            <person name="Noordeloos M.E."/>
            <person name="Ohm R.A."/>
            <person name="Ortiz-Santana B."/>
            <person name="Ovrebo C."/>
            <person name="Racz N."/>
            <person name="Riley R."/>
            <person name="Savchenko A."/>
            <person name="Shiryaev A."/>
            <person name="Soop K."/>
            <person name="Spirin V."/>
            <person name="Szebenyi C."/>
            <person name="Tomsovsky M."/>
            <person name="Tulloss R.E."/>
            <person name="Uehling J."/>
            <person name="Grigoriev I.V."/>
            <person name="Vagvolgyi C."/>
            <person name="Papp T."/>
            <person name="Martin F.M."/>
            <person name="Miettinen O."/>
            <person name="Hibbett D.S."/>
            <person name="Nagy L.G."/>
        </authorList>
    </citation>
    <scope>NUCLEOTIDE SEQUENCE [LARGE SCALE GENOMIC DNA]</scope>
    <source>
        <strain evidence="1 2">HHB13444</strain>
    </source>
</reference>
<proteinExistence type="predicted"/>
<dbReference type="EMBL" id="ML211999">
    <property type="protein sequence ID" value="TFK79555.1"/>
    <property type="molecule type" value="Genomic_DNA"/>
</dbReference>
<dbReference type="AlphaFoldDB" id="A0A5C3NQE9"/>
<sequence>MRCCPDCPATACPASLTRPSPPTPHSLWTTHARSALTASSVLSRPLAIRLGRTALQRPVHGGCTRLGESAH</sequence>
<keyword evidence="2" id="KW-1185">Reference proteome</keyword>
<gene>
    <name evidence="1" type="ORF">K466DRAFT_592344</name>
</gene>
<organism evidence="1 2">
    <name type="scientific">Polyporus arcularius HHB13444</name>
    <dbReference type="NCBI Taxonomy" id="1314778"/>
    <lineage>
        <taxon>Eukaryota</taxon>
        <taxon>Fungi</taxon>
        <taxon>Dikarya</taxon>
        <taxon>Basidiomycota</taxon>
        <taxon>Agaricomycotina</taxon>
        <taxon>Agaricomycetes</taxon>
        <taxon>Polyporales</taxon>
        <taxon>Polyporaceae</taxon>
        <taxon>Polyporus</taxon>
    </lineage>
</organism>
<protein>
    <submittedName>
        <fullName evidence="1">Uncharacterized protein</fullName>
    </submittedName>
</protein>
<evidence type="ECO:0000313" key="1">
    <source>
        <dbReference type="EMBL" id="TFK79555.1"/>
    </source>
</evidence>
<name>A0A5C3NQE9_9APHY</name>